<feature type="region of interest" description="Disordered" evidence="1">
    <location>
        <begin position="1"/>
        <end position="42"/>
    </location>
</feature>
<feature type="region of interest" description="Disordered" evidence="1">
    <location>
        <begin position="134"/>
        <end position="153"/>
    </location>
</feature>
<reference evidence="2" key="1">
    <citation type="submission" date="2013-07" db="EMBL/GenBank/DDBJ databases">
        <title>The genome of Eucalyptus grandis.</title>
        <authorList>
            <person name="Schmutz J."/>
            <person name="Hayes R."/>
            <person name="Myburg A."/>
            <person name="Tuskan G."/>
            <person name="Grattapaglia D."/>
            <person name="Rokhsar D.S."/>
        </authorList>
    </citation>
    <scope>NUCLEOTIDE SEQUENCE</scope>
    <source>
        <tissue evidence="2">Leaf extractions</tissue>
    </source>
</reference>
<organism evidence="2">
    <name type="scientific">Eucalyptus grandis</name>
    <name type="common">Flooded gum</name>
    <dbReference type="NCBI Taxonomy" id="71139"/>
    <lineage>
        <taxon>Eukaryota</taxon>
        <taxon>Viridiplantae</taxon>
        <taxon>Streptophyta</taxon>
        <taxon>Embryophyta</taxon>
        <taxon>Tracheophyta</taxon>
        <taxon>Spermatophyta</taxon>
        <taxon>Magnoliopsida</taxon>
        <taxon>eudicotyledons</taxon>
        <taxon>Gunneridae</taxon>
        <taxon>Pentapetalae</taxon>
        <taxon>rosids</taxon>
        <taxon>malvids</taxon>
        <taxon>Myrtales</taxon>
        <taxon>Myrtaceae</taxon>
        <taxon>Myrtoideae</taxon>
        <taxon>Eucalypteae</taxon>
        <taxon>Eucalyptus</taxon>
    </lineage>
</organism>
<dbReference type="AlphaFoldDB" id="A0A059BV81"/>
<feature type="compositionally biased region" description="Basic and acidic residues" evidence="1">
    <location>
        <begin position="61"/>
        <end position="95"/>
    </location>
</feature>
<dbReference type="InParanoid" id="A0A059BV81"/>
<feature type="compositionally biased region" description="Basic and acidic residues" evidence="1">
    <location>
        <begin position="1"/>
        <end position="11"/>
    </location>
</feature>
<feature type="region of interest" description="Disordered" evidence="1">
    <location>
        <begin position="56"/>
        <end position="115"/>
    </location>
</feature>
<sequence>MQHHAPLREEALELPVLHERHHQQQGPDGDEEQARERVGGLDQELVVRGGALGFDGGYLRGVEHHEGSARESHQRMQHADQEKPRRGHPRKESKCWPRSPSAISNRDSIPRRTAVRPYSRILALHLLDTTARKPLKGSICTFQGPQSRTNQKP</sequence>
<evidence type="ECO:0000256" key="1">
    <source>
        <dbReference type="SAM" id="MobiDB-lite"/>
    </source>
</evidence>
<feature type="compositionally biased region" description="Polar residues" evidence="1">
    <location>
        <begin position="140"/>
        <end position="153"/>
    </location>
</feature>
<name>A0A059BV81_EUCGR</name>
<dbReference type="EMBL" id="KK198758">
    <property type="protein sequence ID" value="KCW70007.1"/>
    <property type="molecule type" value="Genomic_DNA"/>
</dbReference>
<dbReference type="Gramene" id="KCW70007">
    <property type="protein sequence ID" value="KCW70007"/>
    <property type="gene ID" value="EUGRSUZ_F03315"/>
</dbReference>
<gene>
    <name evidence="2" type="ORF">EUGRSUZ_F03315</name>
</gene>
<accession>A0A059BV81</accession>
<proteinExistence type="predicted"/>
<evidence type="ECO:0000313" key="2">
    <source>
        <dbReference type="EMBL" id="KCW70007.1"/>
    </source>
</evidence>
<protein>
    <submittedName>
        <fullName evidence="2">Uncharacterized protein</fullName>
    </submittedName>
</protein>